<organism evidence="2">
    <name type="scientific">Aphanomyces astaci</name>
    <name type="common">Crayfish plague agent</name>
    <dbReference type="NCBI Taxonomy" id="112090"/>
    <lineage>
        <taxon>Eukaryota</taxon>
        <taxon>Sar</taxon>
        <taxon>Stramenopiles</taxon>
        <taxon>Oomycota</taxon>
        <taxon>Saprolegniomycetes</taxon>
        <taxon>Saprolegniales</taxon>
        <taxon>Verrucalvaceae</taxon>
        <taxon>Aphanomyces</taxon>
    </lineage>
</organism>
<dbReference type="PANTHER" id="PTHR37067:SF3">
    <property type="entry name" value="PX DOMAIN-CONTAINING PROTEIN"/>
    <property type="match status" value="1"/>
</dbReference>
<dbReference type="PANTHER" id="PTHR37067">
    <property type="entry name" value="PX DOMAIN-CONTAINING PROTEIN"/>
    <property type="match status" value="1"/>
</dbReference>
<dbReference type="GeneID" id="20810516"/>
<name>W4GEY8_APHAT</name>
<keyword evidence="1" id="KW-0812">Transmembrane</keyword>
<accession>W4GEY8</accession>
<dbReference type="OrthoDB" id="128228at2759"/>
<dbReference type="EMBL" id="KI913132">
    <property type="protein sequence ID" value="ETV77609.1"/>
    <property type="molecule type" value="Genomic_DNA"/>
</dbReference>
<keyword evidence="1" id="KW-0472">Membrane</keyword>
<proteinExistence type="predicted"/>
<evidence type="ECO:0000256" key="1">
    <source>
        <dbReference type="SAM" id="Phobius"/>
    </source>
</evidence>
<sequence>MGVKCPRKTNRWVHLGNVLKFLKENRRRLMTYIEEDRPDMLPTDAWWTVTYAIAPGIDAINIAFALLQNRSLLMAQQESHIMALVATISTMFDLELIDPDDAVAP</sequence>
<dbReference type="AlphaFoldDB" id="W4GEY8"/>
<dbReference type="RefSeq" id="XP_009832719.1">
    <property type="nucleotide sequence ID" value="XM_009834417.1"/>
</dbReference>
<feature type="transmembrane region" description="Helical" evidence="1">
    <location>
        <begin position="45"/>
        <end position="67"/>
    </location>
</feature>
<evidence type="ECO:0000313" key="2">
    <source>
        <dbReference type="EMBL" id="ETV77609.1"/>
    </source>
</evidence>
<reference evidence="2" key="1">
    <citation type="submission" date="2013-12" db="EMBL/GenBank/DDBJ databases">
        <title>The Genome Sequence of Aphanomyces astaci APO3.</title>
        <authorList>
            <consortium name="The Broad Institute Genomics Platform"/>
            <person name="Russ C."/>
            <person name="Tyler B."/>
            <person name="van West P."/>
            <person name="Dieguez-Uribeondo J."/>
            <person name="Young S.K."/>
            <person name="Zeng Q."/>
            <person name="Gargeya S."/>
            <person name="Fitzgerald M."/>
            <person name="Abouelleil A."/>
            <person name="Alvarado L."/>
            <person name="Chapman S.B."/>
            <person name="Gainer-Dewar J."/>
            <person name="Goldberg J."/>
            <person name="Griggs A."/>
            <person name="Gujja S."/>
            <person name="Hansen M."/>
            <person name="Howarth C."/>
            <person name="Imamovic A."/>
            <person name="Ireland A."/>
            <person name="Larimer J."/>
            <person name="McCowan C."/>
            <person name="Murphy C."/>
            <person name="Pearson M."/>
            <person name="Poon T.W."/>
            <person name="Priest M."/>
            <person name="Roberts A."/>
            <person name="Saif S."/>
            <person name="Shea T."/>
            <person name="Sykes S."/>
            <person name="Wortman J."/>
            <person name="Nusbaum C."/>
            <person name="Birren B."/>
        </authorList>
    </citation>
    <scope>NUCLEOTIDE SEQUENCE [LARGE SCALE GENOMIC DNA]</scope>
    <source>
        <strain evidence="2">APO3</strain>
    </source>
</reference>
<dbReference type="VEuPathDB" id="FungiDB:H257_08520"/>
<keyword evidence="1" id="KW-1133">Transmembrane helix</keyword>
<gene>
    <name evidence="2" type="ORF">H257_08520</name>
</gene>
<protein>
    <submittedName>
        <fullName evidence="2">Uncharacterized protein</fullName>
    </submittedName>
</protein>